<dbReference type="RefSeq" id="WP_239320894.1">
    <property type="nucleotide sequence ID" value="NZ_BMQD01000025.1"/>
</dbReference>
<dbReference type="EMBL" id="BMQD01000025">
    <property type="protein sequence ID" value="GGK92090.1"/>
    <property type="molecule type" value="Genomic_DNA"/>
</dbReference>
<sequence>MISHGAVVAREYGIPAVAGVEEATTRLRTGQRIRVDGENGLVAVLDR</sequence>
<dbReference type="GO" id="GO:0016772">
    <property type="term" value="F:transferase activity, transferring phosphorus-containing groups"/>
    <property type="evidence" value="ECO:0007669"/>
    <property type="project" value="InterPro"/>
</dbReference>
<comment type="caution">
    <text evidence="2">The sequence shown here is derived from an EMBL/GenBank/DDBJ whole genome shotgun (WGS) entry which is preliminary data.</text>
</comment>
<evidence type="ECO:0000313" key="3">
    <source>
        <dbReference type="Proteomes" id="UP000627984"/>
    </source>
</evidence>
<dbReference type="PANTHER" id="PTHR43615">
    <property type="entry name" value="PHOSPHOENOLPYRUVATE SYNTHASE-RELATED"/>
    <property type="match status" value="1"/>
</dbReference>
<feature type="domain" description="PEP-utilising enzyme mobile" evidence="1">
    <location>
        <begin position="1"/>
        <end position="40"/>
    </location>
</feature>
<dbReference type="Gene3D" id="3.50.30.10">
    <property type="entry name" value="Phosphohistidine domain"/>
    <property type="match status" value="1"/>
</dbReference>
<gene>
    <name evidence="2" type="ORF">GCM10010126_59300</name>
</gene>
<accession>A0AA37F7T4</accession>
<reference evidence="2" key="2">
    <citation type="submission" date="2022-09" db="EMBL/GenBank/DDBJ databases">
        <authorList>
            <person name="Sun Q."/>
            <person name="Ohkuma M."/>
        </authorList>
    </citation>
    <scope>NUCLEOTIDE SEQUENCE</scope>
    <source>
        <strain evidence="2">JCM 3093</strain>
    </source>
</reference>
<dbReference type="AlphaFoldDB" id="A0AA37F7T4"/>
<reference evidence="2" key="1">
    <citation type="journal article" date="2014" name="Int. J. Syst. Evol. Microbiol.">
        <title>Complete genome sequence of Corynebacterium casei LMG S-19264T (=DSM 44701T), isolated from a smear-ripened cheese.</title>
        <authorList>
            <consortium name="US DOE Joint Genome Institute (JGI-PGF)"/>
            <person name="Walter F."/>
            <person name="Albersmeier A."/>
            <person name="Kalinowski J."/>
            <person name="Ruckert C."/>
        </authorList>
    </citation>
    <scope>NUCLEOTIDE SEQUENCE</scope>
    <source>
        <strain evidence="2">JCM 3093</strain>
    </source>
</reference>
<protein>
    <recommendedName>
        <fullName evidence="1">PEP-utilising enzyme mobile domain-containing protein</fullName>
    </recommendedName>
</protein>
<dbReference type="InterPro" id="IPR008279">
    <property type="entry name" value="PEP-util_enz_mobile_dom"/>
</dbReference>
<dbReference type="Pfam" id="PF00391">
    <property type="entry name" value="PEP-utilizers"/>
    <property type="match status" value="1"/>
</dbReference>
<dbReference type="InterPro" id="IPR051549">
    <property type="entry name" value="PEP_Utilizing_Enz"/>
</dbReference>
<organism evidence="2 3">
    <name type="scientific">Planomonospora parontospora</name>
    <dbReference type="NCBI Taxonomy" id="58119"/>
    <lineage>
        <taxon>Bacteria</taxon>
        <taxon>Bacillati</taxon>
        <taxon>Actinomycetota</taxon>
        <taxon>Actinomycetes</taxon>
        <taxon>Streptosporangiales</taxon>
        <taxon>Streptosporangiaceae</taxon>
        <taxon>Planomonospora</taxon>
    </lineage>
</organism>
<evidence type="ECO:0000259" key="1">
    <source>
        <dbReference type="Pfam" id="PF00391"/>
    </source>
</evidence>
<proteinExistence type="predicted"/>
<evidence type="ECO:0000313" key="2">
    <source>
        <dbReference type="EMBL" id="GGK92090.1"/>
    </source>
</evidence>
<dbReference type="Proteomes" id="UP000627984">
    <property type="component" value="Unassembled WGS sequence"/>
</dbReference>
<dbReference type="SUPFAM" id="SSF52009">
    <property type="entry name" value="Phosphohistidine domain"/>
    <property type="match status" value="1"/>
</dbReference>
<name>A0AA37F7T4_9ACTN</name>
<dbReference type="PANTHER" id="PTHR43615:SF1">
    <property type="entry name" value="PPDK_N DOMAIN-CONTAINING PROTEIN"/>
    <property type="match status" value="1"/>
</dbReference>
<dbReference type="InterPro" id="IPR036637">
    <property type="entry name" value="Phosphohistidine_dom_sf"/>
</dbReference>